<dbReference type="Pfam" id="PF08240">
    <property type="entry name" value="ADH_N"/>
    <property type="match status" value="1"/>
</dbReference>
<dbReference type="InterPro" id="IPR020843">
    <property type="entry name" value="ER"/>
</dbReference>
<dbReference type="InterPro" id="IPR011032">
    <property type="entry name" value="GroES-like_sf"/>
</dbReference>
<dbReference type="SMART" id="SM00829">
    <property type="entry name" value="PKS_ER"/>
    <property type="match status" value="1"/>
</dbReference>
<dbReference type="EMBL" id="BNAI01000003">
    <property type="protein sequence ID" value="GHF18976.1"/>
    <property type="molecule type" value="Genomic_DNA"/>
</dbReference>
<dbReference type="Pfam" id="PF13602">
    <property type="entry name" value="ADH_zinc_N_2"/>
    <property type="match status" value="1"/>
</dbReference>
<organism evidence="3 4">
    <name type="scientific">Pseudolysinimonas yzui</name>
    <dbReference type="NCBI Taxonomy" id="2708254"/>
    <lineage>
        <taxon>Bacteria</taxon>
        <taxon>Bacillati</taxon>
        <taxon>Actinomycetota</taxon>
        <taxon>Actinomycetes</taxon>
        <taxon>Micrococcales</taxon>
        <taxon>Microbacteriaceae</taxon>
        <taxon>Pseudolysinimonas</taxon>
    </lineage>
</organism>
<dbReference type="RefSeq" id="WP_191283329.1">
    <property type="nucleotide sequence ID" value="NZ_BNAI01000003.1"/>
</dbReference>
<comment type="caution">
    <text evidence="3">The sequence shown here is derived from an EMBL/GenBank/DDBJ whole genome shotgun (WGS) entry which is preliminary data.</text>
</comment>
<dbReference type="PANTHER" id="PTHR44154:SF1">
    <property type="entry name" value="QUINONE OXIDOREDUCTASE"/>
    <property type="match status" value="1"/>
</dbReference>
<evidence type="ECO:0000256" key="1">
    <source>
        <dbReference type="ARBA" id="ARBA00022857"/>
    </source>
</evidence>
<evidence type="ECO:0000259" key="2">
    <source>
        <dbReference type="SMART" id="SM00829"/>
    </source>
</evidence>
<dbReference type="InterPro" id="IPR051603">
    <property type="entry name" value="Zinc-ADH_QOR/CCCR"/>
</dbReference>
<sequence length="304" mass="30578">MSHAALYHRTGTPDVLVVEDVGDIEPGAGEVAVRVRAAGLNPVDAKLRSGFIPSDAPFPRRIGSDLAGTVEAVGPGAAYADGTPIAVGDEVFGRAAGSIAERVVALASELARRPERLAGEVAGGLNVAGLTAVSCLATAPIGPGDTVLVGGATGAVGLLVCQLARAEGATVFGTAAPRNHDFLRAIGVQPVAYGAGLAERVAPLGRVTAVIDCHGREALDAGVALGVPVDRMVAIAAYAALDELGVLNVERAARTTANLAKLGEAIADGRLVFPVAATFTLDEVAAAFRALESSHQPGKIVLLP</sequence>
<dbReference type="Proteomes" id="UP000617531">
    <property type="component" value="Unassembled WGS sequence"/>
</dbReference>
<dbReference type="InterPro" id="IPR036291">
    <property type="entry name" value="NAD(P)-bd_dom_sf"/>
</dbReference>
<dbReference type="Gene3D" id="3.90.180.10">
    <property type="entry name" value="Medium-chain alcohol dehydrogenases, catalytic domain"/>
    <property type="match status" value="1"/>
</dbReference>
<feature type="domain" description="Enoyl reductase (ER)" evidence="2">
    <location>
        <begin position="11"/>
        <end position="302"/>
    </location>
</feature>
<dbReference type="GO" id="GO:0016491">
    <property type="term" value="F:oxidoreductase activity"/>
    <property type="evidence" value="ECO:0007669"/>
    <property type="project" value="InterPro"/>
</dbReference>
<keyword evidence="1" id="KW-0521">NADP</keyword>
<proteinExistence type="predicted"/>
<gene>
    <name evidence="3" type="ORF">GCM10011600_19920</name>
</gene>
<dbReference type="PANTHER" id="PTHR44154">
    <property type="entry name" value="QUINONE OXIDOREDUCTASE"/>
    <property type="match status" value="1"/>
</dbReference>
<reference evidence="3" key="2">
    <citation type="submission" date="2020-09" db="EMBL/GenBank/DDBJ databases">
        <authorList>
            <person name="Sun Q."/>
            <person name="Zhou Y."/>
        </authorList>
    </citation>
    <scope>NUCLEOTIDE SEQUENCE</scope>
    <source>
        <strain evidence="3">CGMCC 1.16548</strain>
    </source>
</reference>
<dbReference type="AlphaFoldDB" id="A0A8J3GRM5"/>
<dbReference type="Gene3D" id="3.40.50.720">
    <property type="entry name" value="NAD(P)-binding Rossmann-like Domain"/>
    <property type="match status" value="1"/>
</dbReference>
<protein>
    <submittedName>
        <fullName evidence="3">Putative oxidoreductase</fullName>
    </submittedName>
</protein>
<dbReference type="InterPro" id="IPR013154">
    <property type="entry name" value="ADH-like_N"/>
</dbReference>
<reference evidence="3" key="1">
    <citation type="journal article" date="2014" name="Int. J. Syst. Evol. Microbiol.">
        <title>Complete genome sequence of Corynebacterium casei LMG S-19264T (=DSM 44701T), isolated from a smear-ripened cheese.</title>
        <authorList>
            <consortium name="US DOE Joint Genome Institute (JGI-PGF)"/>
            <person name="Walter F."/>
            <person name="Albersmeier A."/>
            <person name="Kalinowski J."/>
            <person name="Ruckert C."/>
        </authorList>
    </citation>
    <scope>NUCLEOTIDE SEQUENCE</scope>
    <source>
        <strain evidence="3">CGMCC 1.16548</strain>
    </source>
</reference>
<evidence type="ECO:0000313" key="4">
    <source>
        <dbReference type="Proteomes" id="UP000617531"/>
    </source>
</evidence>
<accession>A0A8J3GRM5</accession>
<dbReference type="SUPFAM" id="SSF50129">
    <property type="entry name" value="GroES-like"/>
    <property type="match status" value="1"/>
</dbReference>
<keyword evidence="4" id="KW-1185">Reference proteome</keyword>
<dbReference type="CDD" id="cd05289">
    <property type="entry name" value="MDR_like_2"/>
    <property type="match status" value="1"/>
</dbReference>
<evidence type="ECO:0000313" key="3">
    <source>
        <dbReference type="EMBL" id="GHF18976.1"/>
    </source>
</evidence>
<dbReference type="SUPFAM" id="SSF51735">
    <property type="entry name" value="NAD(P)-binding Rossmann-fold domains"/>
    <property type="match status" value="1"/>
</dbReference>
<name>A0A8J3GRM5_9MICO</name>